<comment type="caution">
    <text evidence="7">The sequence shown here is derived from an EMBL/GenBank/DDBJ whole genome shotgun (WGS) entry which is preliminary data.</text>
</comment>
<reference evidence="7" key="1">
    <citation type="submission" date="2022-08" db="EMBL/GenBank/DDBJ databases">
        <authorList>
            <person name="Marques A."/>
        </authorList>
    </citation>
    <scope>NUCLEOTIDE SEQUENCE</scope>
    <source>
        <strain evidence="7">RhyPub2mFocal</strain>
        <tissue evidence="7">Leaves</tissue>
    </source>
</reference>
<proteinExistence type="predicted"/>
<sequence>MTSKRGSVQLRRIEDKTSRQVRFSKRRSGLFKKAFELATLCDAEVALLVFSPAGKLYEYSSSSSIEETYTRYKQFTSVEKDANNKNVNEGTGNIENNCEDTPNSNILNEISDRCTNMNIDQMDDIELGKLRDILVEALRQTETRKVSQVLPYAPVLDTIPNFP</sequence>
<evidence type="ECO:0000259" key="6">
    <source>
        <dbReference type="PROSITE" id="PS50066"/>
    </source>
</evidence>
<dbReference type="InterPro" id="IPR002100">
    <property type="entry name" value="TF_MADSbox"/>
</dbReference>
<comment type="subcellular location">
    <subcellularLocation>
        <location evidence="1">Nucleus</location>
    </subcellularLocation>
</comment>
<evidence type="ECO:0000313" key="7">
    <source>
        <dbReference type="EMBL" id="KAJ4764652.1"/>
    </source>
</evidence>
<dbReference type="Proteomes" id="UP001140206">
    <property type="component" value="Chromosome 4"/>
</dbReference>
<accession>A0AAV8DDD2</accession>
<dbReference type="InterPro" id="IPR033896">
    <property type="entry name" value="MEF2-like_N"/>
</dbReference>
<keyword evidence="4" id="KW-0804">Transcription</keyword>
<organism evidence="7 8">
    <name type="scientific">Rhynchospora pubera</name>
    <dbReference type="NCBI Taxonomy" id="906938"/>
    <lineage>
        <taxon>Eukaryota</taxon>
        <taxon>Viridiplantae</taxon>
        <taxon>Streptophyta</taxon>
        <taxon>Embryophyta</taxon>
        <taxon>Tracheophyta</taxon>
        <taxon>Spermatophyta</taxon>
        <taxon>Magnoliopsida</taxon>
        <taxon>Liliopsida</taxon>
        <taxon>Poales</taxon>
        <taxon>Cyperaceae</taxon>
        <taxon>Cyperoideae</taxon>
        <taxon>Rhynchosporeae</taxon>
        <taxon>Rhynchospora</taxon>
    </lineage>
</organism>
<keyword evidence="8" id="KW-1185">Reference proteome</keyword>
<feature type="domain" description="MADS-box" evidence="6">
    <location>
        <begin position="3"/>
        <end position="63"/>
    </location>
</feature>
<keyword evidence="3" id="KW-0238">DNA-binding</keyword>
<protein>
    <submittedName>
        <fullName evidence="7">MADS-box transcription factor</fullName>
    </submittedName>
</protein>
<dbReference type="GO" id="GO:0005634">
    <property type="term" value="C:nucleus"/>
    <property type="evidence" value="ECO:0007669"/>
    <property type="project" value="UniProtKB-SubCell"/>
</dbReference>
<dbReference type="EMBL" id="JAMFTS010000004">
    <property type="protein sequence ID" value="KAJ4764652.1"/>
    <property type="molecule type" value="Genomic_DNA"/>
</dbReference>
<evidence type="ECO:0000256" key="4">
    <source>
        <dbReference type="ARBA" id="ARBA00023163"/>
    </source>
</evidence>
<evidence type="ECO:0000256" key="3">
    <source>
        <dbReference type="ARBA" id="ARBA00023125"/>
    </source>
</evidence>
<evidence type="ECO:0000313" key="8">
    <source>
        <dbReference type="Proteomes" id="UP001140206"/>
    </source>
</evidence>
<dbReference type="AlphaFoldDB" id="A0AAV8DDD2"/>
<dbReference type="GO" id="GO:0000977">
    <property type="term" value="F:RNA polymerase II transcription regulatory region sequence-specific DNA binding"/>
    <property type="evidence" value="ECO:0007669"/>
    <property type="project" value="InterPro"/>
</dbReference>
<dbReference type="PROSITE" id="PS50066">
    <property type="entry name" value="MADS_BOX_2"/>
    <property type="match status" value="1"/>
</dbReference>
<dbReference type="InterPro" id="IPR036879">
    <property type="entry name" value="TF_MADSbox_sf"/>
</dbReference>
<dbReference type="FunFam" id="3.40.1810.10:FF:000008">
    <property type="entry name" value="MADS-box transcription factor 1"/>
    <property type="match status" value="1"/>
</dbReference>
<dbReference type="GO" id="GO:0050793">
    <property type="term" value="P:regulation of developmental process"/>
    <property type="evidence" value="ECO:0007669"/>
    <property type="project" value="UniProtKB-ARBA"/>
</dbReference>
<evidence type="ECO:0000256" key="1">
    <source>
        <dbReference type="ARBA" id="ARBA00004123"/>
    </source>
</evidence>
<keyword evidence="5" id="KW-0539">Nucleus</keyword>
<dbReference type="Pfam" id="PF00319">
    <property type="entry name" value="SRF-TF"/>
    <property type="match status" value="1"/>
</dbReference>
<dbReference type="PANTHER" id="PTHR48019">
    <property type="entry name" value="SERUM RESPONSE FACTOR HOMOLOG"/>
    <property type="match status" value="1"/>
</dbReference>
<keyword evidence="2" id="KW-0805">Transcription regulation</keyword>
<dbReference type="PRINTS" id="PR00404">
    <property type="entry name" value="MADSDOMAIN"/>
</dbReference>
<evidence type="ECO:0000256" key="2">
    <source>
        <dbReference type="ARBA" id="ARBA00023015"/>
    </source>
</evidence>
<gene>
    <name evidence="7" type="ORF">LUZ62_075027</name>
</gene>
<evidence type="ECO:0000256" key="5">
    <source>
        <dbReference type="ARBA" id="ARBA00023242"/>
    </source>
</evidence>
<dbReference type="CDD" id="cd00265">
    <property type="entry name" value="MADS_MEF2_like"/>
    <property type="match status" value="1"/>
</dbReference>
<dbReference type="Gene3D" id="3.40.1810.10">
    <property type="entry name" value="Transcription factor, MADS-box"/>
    <property type="match status" value="1"/>
</dbReference>
<name>A0AAV8DDD2_9POAL</name>
<dbReference type="GO" id="GO:0046983">
    <property type="term" value="F:protein dimerization activity"/>
    <property type="evidence" value="ECO:0007669"/>
    <property type="project" value="InterPro"/>
</dbReference>
<dbReference type="InterPro" id="IPR050142">
    <property type="entry name" value="MADS-box/MEF2_TF"/>
</dbReference>
<dbReference type="GO" id="GO:0045944">
    <property type="term" value="P:positive regulation of transcription by RNA polymerase II"/>
    <property type="evidence" value="ECO:0007669"/>
    <property type="project" value="InterPro"/>
</dbReference>
<dbReference type="SUPFAM" id="SSF55455">
    <property type="entry name" value="SRF-like"/>
    <property type="match status" value="1"/>
</dbReference>
<dbReference type="SMART" id="SM00432">
    <property type="entry name" value="MADS"/>
    <property type="match status" value="1"/>
</dbReference>